<name>A0A0E9XRJ7_ANGAN</name>
<proteinExistence type="predicted"/>
<protein>
    <submittedName>
        <fullName evidence="1">Uncharacterized protein</fullName>
    </submittedName>
</protein>
<sequence>MTITIEKLIGNWKCLTLHYRHLADALIQSDLHNFFT</sequence>
<reference evidence="1" key="1">
    <citation type="submission" date="2014-11" db="EMBL/GenBank/DDBJ databases">
        <authorList>
            <person name="Amaro Gonzalez C."/>
        </authorList>
    </citation>
    <scope>NUCLEOTIDE SEQUENCE</scope>
</reference>
<evidence type="ECO:0000313" key="1">
    <source>
        <dbReference type="EMBL" id="JAI05363.1"/>
    </source>
</evidence>
<accession>A0A0E9XRJ7</accession>
<organism evidence="1">
    <name type="scientific">Anguilla anguilla</name>
    <name type="common">European freshwater eel</name>
    <name type="synonym">Muraena anguilla</name>
    <dbReference type="NCBI Taxonomy" id="7936"/>
    <lineage>
        <taxon>Eukaryota</taxon>
        <taxon>Metazoa</taxon>
        <taxon>Chordata</taxon>
        <taxon>Craniata</taxon>
        <taxon>Vertebrata</taxon>
        <taxon>Euteleostomi</taxon>
        <taxon>Actinopterygii</taxon>
        <taxon>Neopterygii</taxon>
        <taxon>Teleostei</taxon>
        <taxon>Anguilliformes</taxon>
        <taxon>Anguillidae</taxon>
        <taxon>Anguilla</taxon>
    </lineage>
</organism>
<dbReference type="EMBL" id="GBXM01003215">
    <property type="protein sequence ID" value="JAI05363.1"/>
    <property type="molecule type" value="Transcribed_RNA"/>
</dbReference>
<dbReference type="AlphaFoldDB" id="A0A0E9XRJ7"/>
<reference evidence="1" key="2">
    <citation type="journal article" date="2015" name="Fish Shellfish Immunol.">
        <title>Early steps in the European eel (Anguilla anguilla)-Vibrio vulnificus interaction in the gills: Role of the RtxA13 toxin.</title>
        <authorList>
            <person name="Callol A."/>
            <person name="Pajuelo D."/>
            <person name="Ebbesson L."/>
            <person name="Teles M."/>
            <person name="MacKenzie S."/>
            <person name="Amaro C."/>
        </authorList>
    </citation>
    <scope>NUCLEOTIDE SEQUENCE</scope>
</reference>